<reference evidence="3 5" key="1">
    <citation type="submission" date="2022-04" db="EMBL/GenBank/DDBJ databases">
        <title>Chromosome-level reference genomes for two strains of Caenorhabditis briggsae: an improved platform for comparative genomics.</title>
        <authorList>
            <person name="Stevens L."/>
            <person name="Andersen E."/>
        </authorList>
    </citation>
    <scope>NUCLEOTIDE SEQUENCE [LARGE SCALE GENOMIC DNA]</scope>
    <source>
        <strain evidence="3">VX34</strain>
        <tissue evidence="3">Whole-organism</tissue>
    </source>
</reference>
<keyword evidence="5" id="KW-1185">Reference proteome</keyword>
<reference evidence="2 4" key="2">
    <citation type="submission" date="2022-05" db="EMBL/GenBank/DDBJ databases">
        <title>Chromosome-level reference genomes for two strains of Caenorhabditis briggsae: an improved platform for comparative genomics.</title>
        <authorList>
            <person name="Stevens L."/>
            <person name="Andersen E.C."/>
        </authorList>
    </citation>
    <scope>NUCLEOTIDE SEQUENCE [LARGE SCALE GENOMIC DNA]</scope>
    <source>
        <strain evidence="2">QX1410_ONT</strain>
        <tissue evidence="2">Whole-organism</tissue>
    </source>
</reference>
<proteinExistence type="predicted"/>
<evidence type="ECO:0000313" key="4">
    <source>
        <dbReference type="Proteomes" id="UP000827892"/>
    </source>
</evidence>
<sequence>MCRLLEIRDASSSREIQQTTSGGQMRAGDDVQDTVEILRDKKPDEQQRGGICTNSMLVPGKKEDSCSEDLDGG</sequence>
<evidence type="ECO:0000256" key="1">
    <source>
        <dbReference type="SAM" id="MobiDB-lite"/>
    </source>
</evidence>
<gene>
    <name evidence="2" type="ORF">L3Y34_015270</name>
    <name evidence="3" type="ORF">L5515_001347</name>
</gene>
<evidence type="ECO:0000313" key="5">
    <source>
        <dbReference type="Proteomes" id="UP000829354"/>
    </source>
</evidence>
<feature type="compositionally biased region" description="Basic and acidic residues" evidence="1">
    <location>
        <begin position="36"/>
        <end position="47"/>
    </location>
</feature>
<organism evidence="3 5">
    <name type="scientific">Caenorhabditis briggsae</name>
    <dbReference type="NCBI Taxonomy" id="6238"/>
    <lineage>
        <taxon>Eukaryota</taxon>
        <taxon>Metazoa</taxon>
        <taxon>Ecdysozoa</taxon>
        <taxon>Nematoda</taxon>
        <taxon>Chromadorea</taxon>
        <taxon>Rhabditida</taxon>
        <taxon>Rhabditina</taxon>
        <taxon>Rhabditomorpha</taxon>
        <taxon>Rhabditoidea</taxon>
        <taxon>Rhabditidae</taxon>
        <taxon>Peloderinae</taxon>
        <taxon>Caenorhabditis</taxon>
    </lineage>
</organism>
<dbReference type="Proteomes" id="UP000827892">
    <property type="component" value="Chromosome I"/>
</dbReference>
<accession>A0AAE9E2Q0</accession>
<feature type="region of interest" description="Disordered" evidence="1">
    <location>
        <begin position="8"/>
        <end position="73"/>
    </location>
</feature>
<evidence type="ECO:0000313" key="3">
    <source>
        <dbReference type="EMBL" id="UMM12703.1"/>
    </source>
</evidence>
<dbReference type="AlphaFoldDB" id="A0AAE9E2Q0"/>
<feature type="compositionally biased region" description="Polar residues" evidence="1">
    <location>
        <begin position="13"/>
        <end position="23"/>
    </location>
</feature>
<dbReference type="EMBL" id="CP092620">
    <property type="protein sequence ID" value="UMM12703.1"/>
    <property type="molecule type" value="Genomic_DNA"/>
</dbReference>
<protein>
    <submittedName>
        <fullName evidence="3">Uncharacterized protein</fullName>
    </submittedName>
</protein>
<dbReference type="EMBL" id="CP090891">
    <property type="protein sequence ID" value="ULU11753.1"/>
    <property type="molecule type" value="Genomic_DNA"/>
</dbReference>
<dbReference type="Proteomes" id="UP000829354">
    <property type="component" value="Chromosome I"/>
</dbReference>
<name>A0AAE9E2Q0_CAEBR</name>
<evidence type="ECO:0000313" key="2">
    <source>
        <dbReference type="EMBL" id="ULU11753.1"/>
    </source>
</evidence>